<dbReference type="Proteomes" id="UP000485058">
    <property type="component" value="Unassembled WGS sequence"/>
</dbReference>
<dbReference type="AlphaFoldDB" id="A0A699YDK6"/>
<proteinExistence type="predicted"/>
<dbReference type="Pfam" id="PF00168">
    <property type="entry name" value="C2"/>
    <property type="match status" value="1"/>
</dbReference>
<protein>
    <submittedName>
        <fullName evidence="2">PRT_C domain-containing protein</fullName>
    </submittedName>
</protein>
<feature type="domain" description="C2" evidence="1">
    <location>
        <begin position="1"/>
        <end position="79"/>
    </location>
</feature>
<comment type="caution">
    <text evidence="2">The sequence shown here is derived from an EMBL/GenBank/DDBJ whole genome shotgun (WGS) entry which is preliminary data.</text>
</comment>
<sequence>MSRERHVVMTMEAQVVQRGTPTPQWNEVFAFTVGQVARWPLVQLEVWDSDHWGRDYFVGQAVLDLTQLVTRPTPAPLNTVLPLVQVDEVSGRTEPGLYGQLAVTAWLGQKAVAGAAGPEQADQGRRLTAATLSIGAVEGGTEQDGFVVSSLLVRSGLPKGLPLVSHSQAGTLYEEPCLQYIRLQARQGGPGAGQVAVQVAGRQTSKSTTWEHKL</sequence>
<dbReference type="Gene3D" id="2.60.40.150">
    <property type="entry name" value="C2 domain"/>
    <property type="match status" value="1"/>
</dbReference>
<accession>A0A699YDK6</accession>
<organism evidence="2 3">
    <name type="scientific">Haematococcus lacustris</name>
    <name type="common">Green alga</name>
    <name type="synonym">Haematococcus pluvialis</name>
    <dbReference type="NCBI Taxonomy" id="44745"/>
    <lineage>
        <taxon>Eukaryota</taxon>
        <taxon>Viridiplantae</taxon>
        <taxon>Chlorophyta</taxon>
        <taxon>core chlorophytes</taxon>
        <taxon>Chlorophyceae</taxon>
        <taxon>CS clade</taxon>
        <taxon>Chlamydomonadales</taxon>
        <taxon>Haematococcaceae</taxon>
        <taxon>Haematococcus</taxon>
    </lineage>
</organism>
<dbReference type="SUPFAM" id="SSF49562">
    <property type="entry name" value="C2 domain (Calcium/lipid-binding domain, CaLB)"/>
    <property type="match status" value="1"/>
</dbReference>
<evidence type="ECO:0000313" key="3">
    <source>
        <dbReference type="Proteomes" id="UP000485058"/>
    </source>
</evidence>
<dbReference type="CDD" id="cd00030">
    <property type="entry name" value="C2"/>
    <property type="match status" value="1"/>
</dbReference>
<dbReference type="PROSITE" id="PS50004">
    <property type="entry name" value="C2"/>
    <property type="match status" value="1"/>
</dbReference>
<gene>
    <name evidence="2" type="ORF">HaLaN_00499</name>
</gene>
<dbReference type="EMBL" id="BLLF01000015">
    <property type="protein sequence ID" value="GFH05948.1"/>
    <property type="molecule type" value="Genomic_DNA"/>
</dbReference>
<keyword evidence="3" id="KW-1185">Reference proteome</keyword>
<dbReference type="InterPro" id="IPR000008">
    <property type="entry name" value="C2_dom"/>
</dbReference>
<dbReference type="InterPro" id="IPR035892">
    <property type="entry name" value="C2_domain_sf"/>
</dbReference>
<name>A0A699YDK6_HAELA</name>
<evidence type="ECO:0000313" key="2">
    <source>
        <dbReference type="EMBL" id="GFH05948.1"/>
    </source>
</evidence>
<reference evidence="2 3" key="1">
    <citation type="submission" date="2020-02" db="EMBL/GenBank/DDBJ databases">
        <title>Draft genome sequence of Haematococcus lacustris strain NIES-144.</title>
        <authorList>
            <person name="Morimoto D."/>
            <person name="Nakagawa S."/>
            <person name="Yoshida T."/>
            <person name="Sawayama S."/>
        </authorList>
    </citation>
    <scope>NUCLEOTIDE SEQUENCE [LARGE SCALE GENOMIC DNA]</scope>
    <source>
        <strain evidence="2 3">NIES-144</strain>
    </source>
</reference>
<evidence type="ECO:0000259" key="1">
    <source>
        <dbReference type="PROSITE" id="PS50004"/>
    </source>
</evidence>